<organism evidence="9 10">
    <name type="scientific">Phocaeicola vulgatus</name>
    <name type="common">Bacteroides vulgatus</name>
    <dbReference type="NCBI Taxonomy" id="821"/>
    <lineage>
        <taxon>Bacteria</taxon>
        <taxon>Pseudomonadati</taxon>
        <taxon>Bacteroidota</taxon>
        <taxon>Bacteroidia</taxon>
        <taxon>Bacteroidales</taxon>
        <taxon>Bacteroidaceae</taxon>
        <taxon>Phocaeicola</taxon>
    </lineage>
</organism>
<dbReference type="GO" id="GO:0003677">
    <property type="term" value="F:DNA binding"/>
    <property type="evidence" value="ECO:0007669"/>
    <property type="project" value="TreeGrafter"/>
</dbReference>
<dbReference type="PRINTS" id="PR00105">
    <property type="entry name" value="C5METTRFRASE"/>
</dbReference>
<feature type="active site" evidence="6">
    <location>
        <position position="95"/>
    </location>
</feature>
<comment type="similarity">
    <text evidence="6 7">Belongs to the class I-like SAM-binding methyltransferase superfamily. C5-methyltransferase family.</text>
</comment>
<dbReference type="EC" id="2.1.1.37" evidence="8"/>
<dbReference type="GO" id="GO:0032259">
    <property type="term" value="P:methylation"/>
    <property type="evidence" value="ECO:0007669"/>
    <property type="project" value="UniProtKB-KW"/>
</dbReference>
<evidence type="ECO:0000256" key="3">
    <source>
        <dbReference type="ARBA" id="ARBA00022691"/>
    </source>
</evidence>
<sequence>MTLYMKFVSLRPKFIISFMIGVDLFSGAGGLSLGAEMAGVNIKYAVEYDKYAAETYAHNHKNIPIFVEDIRLLSELPSHLYNNHKAKVLMGGPPCQGFSLSNLKTRNKENENNWLFKEFIRITKLWMPDWIVLENVSGILKTEEGFFWEQIINEFEKIGYTISFKLLYATDYGVPQKRHRVFLIGSLHGIQYEFPPIEQNQIAVTVADAISDLPSLPNGANFEKLEYKNNPTSSYARLLRGASKFSTNNFVTKNSELTIKRYSFIPQGGNWENIPKELMANYKDCSRCHTGIYHRLEANKPSTVIGNYRKNMLIHPWEDRGLSVREAARIQSFPDSFEFKGSIGFQQQQVGNAVPPLLAKIVFDKLLSY</sequence>
<dbReference type="Proteomes" id="UP000061587">
    <property type="component" value="Chromosome"/>
</dbReference>
<keyword evidence="4" id="KW-0680">Restriction system</keyword>
<gene>
    <name evidence="9" type="ORF">BvMPK_0474</name>
</gene>
<dbReference type="AlphaFoldDB" id="A0A0P0LFM7"/>
<dbReference type="InterPro" id="IPR029063">
    <property type="entry name" value="SAM-dependent_MTases_sf"/>
</dbReference>
<evidence type="ECO:0000256" key="8">
    <source>
        <dbReference type="RuleBase" id="RU000417"/>
    </source>
</evidence>
<dbReference type="PROSITE" id="PS00094">
    <property type="entry name" value="C5_MTASE_1"/>
    <property type="match status" value="1"/>
</dbReference>
<keyword evidence="1 6" id="KW-0489">Methyltransferase</keyword>
<dbReference type="PANTHER" id="PTHR10629:SF52">
    <property type="entry name" value="DNA (CYTOSINE-5)-METHYLTRANSFERASE 1"/>
    <property type="match status" value="1"/>
</dbReference>
<reference evidence="10" key="1">
    <citation type="submission" date="2015-10" db="EMBL/GenBank/DDBJ databases">
        <title>Extensive mobilome-driven genome diversification in gut-associated Bacteroides vulgatus mpk.</title>
        <authorList>
            <person name="Beier S."/>
            <person name="Lange A."/>
            <person name="Huson D.H."/>
            <person name="Frick J.-S."/>
            <person name="Autenrieth I.B."/>
        </authorList>
    </citation>
    <scope>NUCLEOTIDE SEQUENCE [LARGE SCALE GENOMIC DNA]</scope>
    <source>
        <strain evidence="10">mpk</strain>
    </source>
</reference>
<dbReference type="InterPro" id="IPR031303">
    <property type="entry name" value="C5_meth_CS"/>
</dbReference>
<dbReference type="PANTHER" id="PTHR10629">
    <property type="entry name" value="CYTOSINE-SPECIFIC METHYLTRANSFERASE"/>
    <property type="match status" value="1"/>
</dbReference>
<dbReference type="Gene3D" id="3.90.120.10">
    <property type="entry name" value="DNA Methylase, subunit A, domain 2"/>
    <property type="match status" value="1"/>
</dbReference>
<dbReference type="Gene3D" id="3.40.50.150">
    <property type="entry name" value="Vaccinia Virus protein VP39"/>
    <property type="match status" value="1"/>
</dbReference>
<comment type="catalytic activity">
    <reaction evidence="5 8">
        <text>a 2'-deoxycytidine in DNA + S-adenosyl-L-methionine = a 5-methyl-2'-deoxycytidine in DNA + S-adenosyl-L-homocysteine + H(+)</text>
        <dbReference type="Rhea" id="RHEA:13681"/>
        <dbReference type="Rhea" id="RHEA-COMP:11369"/>
        <dbReference type="Rhea" id="RHEA-COMP:11370"/>
        <dbReference type="ChEBI" id="CHEBI:15378"/>
        <dbReference type="ChEBI" id="CHEBI:57856"/>
        <dbReference type="ChEBI" id="CHEBI:59789"/>
        <dbReference type="ChEBI" id="CHEBI:85452"/>
        <dbReference type="ChEBI" id="CHEBI:85454"/>
        <dbReference type="EC" id="2.1.1.37"/>
    </reaction>
</comment>
<keyword evidence="3 6" id="KW-0949">S-adenosyl-L-methionine</keyword>
<dbReference type="REBASE" id="129993">
    <property type="entry name" value="M.BvumpkORF474P"/>
</dbReference>
<reference evidence="9 10" key="2">
    <citation type="journal article" date="2016" name="Genome Biol. Evol.">
        <title>Extensive mobilome-driven genome diversification in mouse gut-associated Bacteroides vulgatus mpk.</title>
        <authorList>
            <person name="Lange A."/>
            <person name="Beier S."/>
            <person name="Steimle A."/>
            <person name="Autenrieth I.B."/>
            <person name="Huson D.H."/>
            <person name="Frick J.S."/>
        </authorList>
    </citation>
    <scope>NUCLEOTIDE SEQUENCE [LARGE SCALE GENOMIC DNA]</scope>
    <source>
        <strain evidence="10">mpk</strain>
    </source>
</reference>
<dbReference type="GO" id="GO:0003886">
    <property type="term" value="F:DNA (cytosine-5-)-methyltransferase activity"/>
    <property type="evidence" value="ECO:0007669"/>
    <property type="project" value="UniProtKB-EC"/>
</dbReference>
<evidence type="ECO:0000256" key="1">
    <source>
        <dbReference type="ARBA" id="ARBA00022603"/>
    </source>
</evidence>
<evidence type="ECO:0000256" key="6">
    <source>
        <dbReference type="PROSITE-ProRule" id="PRU01016"/>
    </source>
</evidence>
<dbReference type="InterPro" id="IPR050390">
    <property type="entry name" value="C5-Methyltransferase"/>
</dbReference>
<protein>
    <recommendedName>
        <fullName evidence="8">Cytosine-specific methyltransferase</fullName>
        <ecNumber evidence="8">2.1.1.37</ecNumber>
    </recommendedName>
</protein>
<evidence type="ECO:0000256" key="2">
    <source>
        <dbReference type="ARBA" id="ARBA00022679"/>
    </source>
</evidence>
<dbReference type="Pfam" id="PF00145">
    <property type="entry name" value="DNA_methylase"/>
    <property type="match status" value="1"/>
</dbReference>
<dbReference type="GO" id="GO:0044027">
    <property type="term" value="P:negative regulation of gene expression via chromosomal CpG island methylation"/>
    <property type="evidence" value="ECO:0007669"/>
    <property type="project" value="TreeGrafter"/>
</dbReference>
<dbReference type="InterPro" id="IPR018117">
    <property type="entry name" value="C5_DNA_meth_AS"/>
</dbReference>
<evidence type="ECO:0000256" key="4">
    <source>
        <dbReference type="ARBA" id="ARBA00022747"/>
    </source>
</evidence>
<dbReference type="SUPFAM" id="SSF53335">
    <property type="entry name" value="S-adenosyl-L-methionine-dependent methyltransferases"/>
    <property type="match status" value="1"/>
</dbReference>
<dbReference type="PROSITE" id="PS00095">
    <property type="entry name" value="C5_MTASE_2"/>
    <property type="match status" value="1"/>
</dbReference>
<name>A0A0P0LFM7_PHOVU</name>
<dbReference type="EMBL" id="CP013020">
    <property type="protein sequence ID" value="ALK83102.1"/>
    <property type="molecule type" value="Genomic_DNA"/>
</dbReference>
<dbReference type="GO" id="GO:0009307">
    <property type="term" value="P:DNA restriction-modification system"/>
    <property type="evidence" value="ECO:0007669"/>
    <property type="project" value="UniProtKB-KW"/>
</dbReference>
<dbReference type="PATRIC" id="fig|821.40.peg.559"/>
<proteinExistence type="inferred from homology"/>
<dbReference type="PROSITE" id="PS51679">
    <property type="entry name" value="SAM_MT_C5"/>
    <property type="match status" value="1"/>
</dbReference>
<evidence type="ECO:0000313" key="10">
    <source>
        <dbReference type="Proteomes" id="UP000061587"/>
    </source>
</evidence>
<evidence type="ECO:0000313" key="9">
    <source>
        <dbReference type="EMBL" id="ALK83102.1"/>
    </source>
</evidence>
<evidence type="ECO:0000256" key="5">
    <source>
        <dbReference type="ARBA" id="ARBA00047422"/>
    </source>
</evidence>
<keyword evidence="2 6" id="KW-0808">Transferase</keyword>
<evidence type="ECO:0000256" key="7">
    <source>
        <dbReference type="RuleBase" id="RU000416"/>
    </source>
</evidence>
<accession>A0A0P0LFM7</accession>
<dbReference type="InterPro" id="IPR001525">
    <property type="entry name" value="C5_MeTfrase"/>
</dbReference>
<dbReference type="NCBIfam" id="TIGR00675">
    <property type="entry name" value="dcm"/>
    <property type="match status" value="1"/>
</dbReference>